<proteinExistence type="inferred from homology"/>
<dbReference type="PROSITE" id="PS00061">
    <property type="entry name" value="ADH_SHORT"/>
    <property type="match status" value="1"/>
</dbReference>
<evidence type="ECO:0000313" key="5">
    <source>
        <dbReference type="EMBL" id="EHB56932.1"/>
    </source>
</evidence>
<dbReference type="InterPro" id="IPR002347">
    <property type="entry name" value="SDR_fam"/>
</dbReference>
<dbReference type="PANTHER" id="PTHR43976:SF16">
    <property type="entry name" value="SHORT-CHAIN DEHYDROGENASE_REDUCTASE FAMILY PROTEIN"/>
    <property type="match status" value="1"/>
</dbReference>
<dbReference type="NCBIfam" id="NF005372">
    <property type="entry name" value="PRK06914.1"/>
    <property type="match status" value="1"/>
</dbReference>
<dbReference type="PRINTS" id="PR00081">
    <property type="entry name" value="GDHRDH"/>
</dbReference>
<sequence length="324" mass="35467">MYDQFTDIRKRFIRGFRVAARYKAKQGTGDCMIEKAGGMEFMKAANQKTALVTGASSGFGLLISIELAKGGYDVAAGMRRPEAAGELLQQAAKFGVAERIRVIELDICSEEQVQAAARSVEQELGRLDVLVNNAGIAVGGFVEEVPLSEWRRQLETNVIGTVSVTQSMLPLMRRTGKSKMILISSISGVVGFPGYGPYAASKFAVEGLGESLAMELMPLGIDVVLVQPGAYGTPIWGKSFGELKVREGSPYSGMLKRVLAYSERTAKKSGDPLEVARLVARIAGMKHPSFRYRLPRSTRLTGRIKAWLPDRFFQRLIVRLLGRE</sequence>
<gene>
    <name evidence="5" type="ORF">PaelaDRAFT_4867</name>
</gene>
<dbReference type="SUPFAM" id="SSF51735">
    <property type="entry name" value="NAD(P)-binding Rossmann-fold domains"/>
    <property type="match status" value="1"/>
</dbReference>
<dbReference type="SMART" id="SM00822">
    <property type="entry name" value="PKS_KR"/>
    <property type="match status" value="1"/>
</dbReference>
<dbReference type="EMBL" id="AGIP01000014">
    <property type="protein sequence ID" value="EHB56932.1"/>
    <property type="molecule type" value="Genomic_DNA"/>
</dbReference>
<evidence type="ECO:0000256" key="3">
    <source>
        <dbReference type="RuleBase" id="RU000363"/>
    </source>
</evidence>
<dbReference type="AlphaFoldDB" id="G4HLK6"/>
<protein>
    <submittedName>
        <fullName evidence="5">Short-chain dehydrogenase/reductase SDR</fullName>
    </submittedName>
</protein>
<accession>G4HLK6</accession>
<dbReference type="GO" id="GO:0016491">
    <property type="term" value="F:oxidoreductase activity"/>
    <property type="evidence" value="ECO:0007669"/>
    <property type="project" value="UniProtKB-KW"/>
</dbReference>
<organism evidence="5 6">
    <name type="scientific">Paenibacillus lactis 154</name>
    <dbReference type="NCBI Taxonomy" id="743719"/>
    <lineage>
        <taxon>Bacteria</taxon>
        <taxon>Bacillati</taxon>
        <taxon>Bacillota</taxon>
        <taxon>Bacilli</taxon>
        <taxon>Bacillales</taxon>
        <taxon>Paenibacillaceae</taxon>
        <taxon>Paenibacillus</taxon>
    </lineage>
</organism>
<evidence type="ECO:0000256" key="2">
    <source>
        <dbReference type="ARBA" id="ARBA00023002"/>
    </source>
</evidence>
<comment type="similarity">
    <text evidence="1 3">Belongs to the short-chain dehydrogenases/reductases (SDR) family.</text>
</comment>
<dbReference type="PRINTS" id="PR00080">
    <property type="entry name" value="SDRFAMILY"/>
</dbReference>
<dbReference type="Proteomes" id="UP000003891">
    <property type="component" value="Unassembled WGS sequence"/>
</dbReference>
<dbReference type="eggNOG" id="COG1028">
    <property type="taxonomic scope" value="Bacteria"/>
</dbReference>
<keyword evidence="2" id="KW-0560">Oxidoreductase</keyword>
<evidence type="ECO:0000256" key="1">
    <source>
        <dbReference type="ARBA" id="ARBA00006484"/>
    </source>
</evidence>
<dbReference type="PATRIC" id="fig|743719.3.peg.4947"/>
<dbReference type="InterPro" id="IPR020904">
    <property type="entry name" value="Sc_DH/Rdtase_CS"/>
</dbReference>
<dbReference type="InterPro" id="IPR051911">
    <property type="entry name" value="SDR_oxidoreductase"/>
</dbReference>
<evidence type="ECO:0000259" key="4">
    <source>
        <dbReference type="SMART" id="SM00822"/>
    </source>
</evidence>
<dbReference type="Gene3D" id="3.40.50.720">
    <property type="entry name" value="NAD(P)-binding Rossmann-like Domain"/>
    <property type="match status" value="1"/>
</dbReference>
<feature type="domain" description="Ketoreductase" evidence="4">
    <location>
        <begin position="48"/>
        <end position="231"/>
    </location>
</feature>
<dbReference type="STRING" id="743719.PaelaDRAFT_4867"/>
<evidence type="ECO:0000313" key="6">
    <source>
        <dbReference type="Proteomes" id="UP000003891"/>
    </source>
</evidence>
<dbReference type="InterPro" id="IPR057326">
    <property type="entry name" value="KR_dom"/>
</dbReference>
<dbReference type="InterPro" id="IPR036291">
    <property type="entry name" value="NAD(P)-bd_dom_sf"/>
</dbReference>
<dbReference type="Pfam" id="PF00106">
    <property type="entry name" value="adh_short"/>
    <property type="match status" value="1"/>
</dbReference>
<name>G4HLK6_9BACL</name>
<dbReference type="CDD" id="cd05374">
    <property type="entry name" value="17beta-HSD-like_SDR_c"/>
    <property type="match status" value="1"/>
</dbReference>
<reference evidence="5 6" key="1">
    <citation type="submission" date="2011-09" db="EMBL/GenBank/DDBJ databases">
        <title>The draft genome of Paenibacillus lactis 154.</title>
        <authorList>
            <consortium name="US DOE Joint Genome Institute (JGI-PGF)"/>
            <person name="Lucas S."/>
            <person name="Han J."/>
            <person name="Lapidus A."/>
            <person name="Cheng J.-F."/>
            <person name="Goodwin L."/>
            <person name="Pitluck S."/>
            <person name="Peters L."/>
            <person name="Land M.L."/>
            <person name="Hauser L."/>
            <person name="Siebers A."/>
            <person name="Thelen M."/>
            <person name="Hugenholtz P."/>
            <person name="Allgaier M."/>
            <person name="Woyke T.J."/>
        </authorList>
    </citation>
    <scope>NUCLEOTIDE SEQUENCE [LARGE SCALE GENOMIC DNA]</scope>
    <source>
        <strain evidence="5 6">154</strain>
    </source>
</reference>
<dbReference type="PANTHER" id="PTHR43976">
    <property type="entry name" value="SHORT CHAIN DEHYDROGENASE"/>
    <property type="match status" value="1"/>
</dbReference>